<feature type="coiled-coil region" evidence="1">
    <location>
        <begin position="665"/>
        <end position="692"/>
    </location>
</feature>
<feature type="coiled-coil region" evidence="1">
    <location>
        <begin position="574"/>
        <end position="601"/>
    </location>
</feature>
<dbReference type="EMBL" id="JAAAIL010000815">
    <property type="protein sequence ID" value="KAG0273021.1"/>
    <property type="molecule type" value="Genomic_DNA"/>
</dbReference>
<dbReference type="Proteomes" id="UP001194580">
    <property type="component" value="Unassembled WGS sequence"/>
</dbReference>
<name>A0AAD4DAA8_9FUNG</name>
<accession>A0AAD4DAA8</accession>
<feature type="compositionally biased region" description="Low complexity" evidence="2">
    <location>
        <begin position="64"/>
        <end position="77"/>
    </location>
</feature>
<dbReference type="PANTHER" id="PTHR47372:SF11">
    <property type="entry name" value="RE19971P"/>
    <property type="match status" value="1"/>
</dbReference>
<comment type="caution">
    <text evidence="3">The sequence shown here is derived from an EMBL/GenBank/DDBJ whole genome shotgun (WGS) entry which is preliminary data.</text>
</comment>
<gene>
    <name evidence="3" type="ORF">BGZ95_011176</name>
</gene>
<protein>
    <submittedName>
        <fullName evidence="3">Uncharacterized protein</fullName>
    </submittedName>
</protein>
<feature type="compositionally biased region" description="Basic and acidic residues" evidence="2">
    <location>
        <begin position="1008"/>
        <end position="1025"/>
    </location>
</feature>
<feature type="compositionally biased region" description="Polar residues" evidence="2">
    <location>
        <begin position="46"/>
        <end position="59"/>
    </location>
</feature>
<feature type="region of interest" description="Disordered" evidence="2">
    <location>
        <begin position="969"/>
        <end position="1053"/>
    </location>
</feature>
<keyword evidence="4" id="KW-1185">Reference proteome</keyword>
<proteinExistence type="predicted"/>
<evidence type="ECO:0000256" key="2">
    <source>
        <dbReference type="SAM" id="MobiDB-lite"/>
    </source>
</evidence>
<reference evidence="3" key="1">
    <citation type="journal article" date="2020" name="Fungal Divers.">
        <title>Resolving the Mortierellaceae phylogeny through synthesis of multi-gene phylogenetics and phylogenomics.</title>
        <authorList>
            <person name="Vandepol N."/>
            <person name="Liber J."/>
            <person name="Desiro A."/>
            <person name="Na H."/>
            <person name="Kennedy M."/>
            <person name="Barry K."/>
            <person name="Grigoriev I.V."/>
            <person name="Miller A.N."/>
            <person name="O'Donnell K."/>
            <person name="Stajich J.E."/>
            <person name="Bonito G."/>
        </authorList>
    </citation>
    <scope>NUCLEOTIDE SEQUENCE</scope>
    <source>
        <strain evidence="3">NRRL 28262</strain>
    </source>
</reference>
<sequence length="1053" mass="114839">MDPSPTSSPPLPPAPLQAKNRGSAAPHHFQTELASPEVTAAAAAASKSSPQTANGSGRFTPTRAGSNSGASSAAAAGQRRVKTQTPQAPPALANGNDVIHSTSLQKRFSLSRLIARGFLLFLAYTFFFVCPSLPDTKTNLICDSVATVKDWLHPYAEPVVVKVSETYKTYAEPYVDQYGRPLYDQGQKYYVDVAQPAIKTASVKAKGAYHQYAHPHVNKAYETVYTPEIKAHVNRAQTAFNGYQKQAQEQLIYIRKLSQDANDNVWRIHAAHVQPVVDKVTPHAKVAWDHASISAARAYDAASDLYLKHVNPYAQQSYTIILDAADNVRESLAFHTDEIWGTKLSKRHKKSKAARAADRAADKAQQAKAAIEKAARDAAKKFKHEPEPETLKDTLLKKAADAQRIAEEYAEGAKEAIHDTVIGAQKAADKAAKDTKDAKAAAAEKAYGAQKKAEEFIENVRDAAARKAQDAQKAASDEAQFLRKTADEGSHEAGKLSERIKKTVIEKAHEAQEAVARQAENLRHVAQEQVEHVQEAGAHLRDRVVGATHDTKEAIDKEAEYVADVASKKKKHVEKLAKEQAAAAKLAAQQKEKEAREWADQAAQKVQDTYEAAADGASDIKGKVLRTAHDADHAIRKQAEEATHQAQKVFEYAEEQTEEAKSKAAKAAKKARKDARKQAKELKRAAEQAAHDGQGYLDVPAEAAANAKEYVVQHVKDASDQAAEAKEATKQKVLNAHTASKASLAAMIAGIEASFGHFYDYEDSETKTLWSKLQSAIDEHVEGAKKSAQNLEKANREAYESFESYVRDWRNQGGGDLEDRLSKLKQQSVESVKSIGQRAEADQTAAKSKVKVLANNVDVYLNGLKDFLADRLEASKETIASELSVFKDTSSKDDEETVRGKLAQLEAAARTRLDSAGKDAHAKAQQLLKQVDEIWSKSETQSRELAEKTQELAKKASEDAKLTVQHVVGNNDKKGKGKKEMVEEVEDTEAPGSLKSKIQSVKDAAANRAHEASGKLDEMINDKSEGGSTGDAEASNVRVAVEEPGSGHRHHRH</sequence>
<evidence type="ECO:0000256" key="1">
    <source>
        <dbReference type="SAM" id="Coils"/>
    </source>
</evidence>
<dbReference type="AlphaFoldDB" id="A0AAD4DAA8"/>
<evidence type="ECO:0000313" key="4">
    <source>
        <dbReference type="Proteomes" id="UP001194580"/>
    </source>
</evidence>
<keyword evidence="1" id="KW-0175">Coiled coil</keyword>
<organism evidence="3 4">
    <name type="scientific">Linnemannia exigua</name>
    <dbReference type="NCBI Taxonomy" id="604196"/>
    <lineage>
        <taxon>Eukaryota</taxon>
        <taxon>Fungi</taxon>
        <taxon>Fungi incertae sedis</taxon>
        <taxon>Mucoromycota</taxon>
        <taxon>Mortierellomycotina</taxon>
        <taxon>Mortierellomycetes</taxon>
        <taxon>Mortierellales</taxon>
        <taxon>Mortierellaceae</taxon>
        <taxon>Linnemannia</taxon>
    </lineage>
</organism>
<dbReference type="PANTHER" id="PTHR47372">
    <property type="entry name" value="DAUER UP-REGULATED-RELATED"/>
    <property type="match status" value="1"/>
</dbReference>
<feature type="compositionally biased region" description="Basic and acidic residues" evidence="2">
    <location>
        <begin position="971"/>
        <end position="982"/>
    </location>
</feature>
<evidence type="ECO:0000313" key="3">
    <source>
        <dbReference type="EMBL" id="KAG0273021.1"/>
    </source>
</evidence>
<feature type="compositionally biased region" description="Pro residues" evidence="2">
    <location>
        <begin position="1"/>
        <end position="15"/>
    </location>
</feature>
<feature type="coiled-coil region" evidence="1">
    <location>
        <begin position="354"/>
        <end position="381"/>
    </location>
</feature>
<feature type="region of interest" description="Disordered" evidence="2">
    <location>
        <begin position="1"/>
        <end position="96"/>
    </location>
</feature>